<evidence type="ECO:0000259" key="4">
    <source>
        <dbReference type="Pfam" id="PF24883"/>
    </source>
</evidence>
<organism evidence="5 6">
    <name type="scientific">Fusarium sarcochroum</name>
    <dbReference type="NCBI Taxonomy" id="1208366"/>
    <lineage>
        <taxon>Eukaryota</taxon>
        <taxon>Fungi</taxon>
        <taxon>Dikarya</taxon>
        <taxon>Ascomycota</taxon>
        <taxon>Pezizomycotina</taxon>
        <taxon>Sordariomycetes</taxon>
        <taxon>Hypocreomycetidae</taxon>
        <taxon>Hypocreales</taxon>
        <taxon>Nectriaceae</taxon>
        <taxon>Fusarium</taxon>
        <taxon>Fusarium lateritium species complex</taxon>
    </lineage>
</organism>
<feature type="repeat" description="ANK" evidence="2">
    <location>
        <begin position="807"/>
        <end position="839"/>
    </location>
</feature>
<dbReference type="OrthoDB" id="1577640at2759"/>
<dbReference type="InterPro" id="IPR002110">
    <property type="entry name" value="Ankyrin_rpt"/>
</dbReference>
<dbReference type="EMBL" id="JABEXW010000736">
    <property type="protein sequence ID" value="KAF4957091.1"/>
    <property type="molecule type" value="Genomic_DNA"/>
</dbReference>
<dbReference type="InterPro" id="IPR027417">
    <property type="entry name" value="P-loop_NTPase"/>
</dbReference>
<protein>
    <recommendedName>
        <fullName evidence="7">Ankyrin</fullName>
    </recommendedName>
</protein>
<dbReference type="PROSITE" id="PS50297">
    <property type="entry name" value="ANK_REP_REGION"/>
    <property type="match status" value="3"/>
</dbReference>
<dbReference type="SMART" id="SM00248">
    <property type="entry name" value="ANK"/>
    <property type="match status" value="6"/>
</dbReference>
<dbReference type="PROSITE" id="PS50088">
    <property type="entry name" value="ANK_REPEAT"/>
    <property type="match status" value="4"/>
</dbReference>
<evidence type="ECO:0000256" key="1">
    <source>
        <dbReference type="ARBA" id="ARBA00022737"/>
    </source>
</evidence>
<proteinExistence type="predicted"/>
<dbReference type="PANTHER" id="PTHR10039:SF15">
    <property type="entry name" value="NACHT DOMAIN-CONTAINING PROTEIN"/>
    <property type="match status" value="1"/>
</dbReference>
<sequence>MEALSAAASVIAVVQLATEVAKYCDNASEPWKIVAGYARKLYANDINGSDRNEGSFVRKDDTHDVDMWSDKIEALKSENAPLGRLFRALEAVKGKLNSEQEKGFRKIKIILKWPFDEKEVTKLVDAMQRERSLLHFALTHESTQLIKEIKETAGDGVEYLKTAQMSAHQIELLNWISPIDYAPQQSDNFGRRQSGTGEWLLGSDEYKSWLDTDRQVLFCPGIPGVGKTIMAFIVIDSLLELFHAVPGIGVAYIYCNFRRRNEQKASDLVANLLKQLCEGQPTLFGSVEDLYSRHNASQKRPSLVYIVIDALDECDTTEGTLMSFLRQIHDLQKAASTNIFATSRFEPEIMEMFHQTVQLDIRASEHDVRRYLDDEMVRLPPFVHKRPELQEEIKIKILESVQGMFLLARLHLDSLVGKRSPKAVRTILENLSSNSNASKAYDTAYNDAMERIQDQIADRASLGKEALMWISCAKRLLSPLELQHALAIESESQEFDEENLSEIEDILSACAGLVTVDENGNTIRLVHFTTQEYFERTQGHWFPRAASELTIKTMTYLSFDLSPDRSSSNFDESCLGLENVNDNQDDDKKNSNNNGLGAVFQHYPFCKYASMCWGEYALDAPEMIGAVKEFLASERNVRTAVLVRHRETDDISDLKTTGLHEATLFGLEGATEWMLQRHSIGSTDSSGMSALDLACFMGHLPVVKLLTTNGTTFHGTPLTHAASEGHYAIVAYLLQHGAPLEPEAIAAAVSSRDPEPLARLLLDRGADVNVPDAYGVPPLHWAVCQKPKSLIQLLLDYGADINLPEADGDFPLHYAVYKNDKPLIQLLLDYGADVNLSDVNGNTPLYLSLAQDDDHLVPVLLEHGAKVAVENKRRETSFSFAVSKYLLFLAWPALVLDSSFTLQNLEDLMPLGTEWDYEPLLRLLSSYTDETSRHTEGFEQSVYDAALEAIEPVVRAILDPGATVYLQDERKGSLIARTDTHEGSRSARMLLKHGTMAELRKELAVTLLVCSLRISEMLSGRYLSPEDDVERDAHFLNLVRSHQKRLDQILLQGDEALESFDNHNGKALKVIVRHGEKRFWELRRKFNNGDETSANNYAPSGDPTRLLLSFELVDTGAPLAYMGC</sequence>
<feature type="repeat" description="ANK" evidence="2">
    <location>
        <begin position="840"/>
        <end position="872"/>
    </location>
</feature>
<dbReference type="Gene3D" id="3.40.50.300">
    <property type="entry name" value="P-loop containing nucleotide triphosphate hydrolases"/>
    <property type="match status" value="1"/>
</dbReference>
<dbReference type="SUPFAM" id="SSF48403">
    <property type="entry name" value="Ankyrin repeat"/>
    <property type="match status" value="1"/>
</dbReference>
<accession>A0A8H4X149</accession>
<dbReference type="InterPro" id="IPR036770">
    <property type="entry name" value="Ankyrin_rpt-contain_sf"/>
</dbReference>
<dbReference type="SUPFAM" id="SSF52540">
    <property type="entry name" value="P-loop containing nucleoside triphosphate hydrolases"/>
    <property type="match status" value="1"/>
</dbReference>
<dbReference type="Pfam" id="PF24883">
    <property type="entry name" value="NPHP3_N"/>
    <property type="match status" value="1"/>
</dbReference>
<evidence type="ECO:0000313" key="6">
    <source>
        <dbReference type="Proteomes" id="UP000622797"/>
    </source>
</evidence>
<comment type="caution">
    <text evidence="5">The sequence shown here is derived from an EMBL/GenBank/DDBJ whole genome shotgun (WGS) entry which is preliminary data.</text>
</comment>
<keyword evidence="2" id="KW-0040">ANK repeat</keyword>
<reference evidence="5" key="1">
    <citation type="journal article" date="2020" name="BMC Genomics">
        <title>Correction to: Identification and distribution of gene clusters required for synthesis of sphingolipid metabolism inhibitors in diverse species of the filamentous fungus Fusarium.</title>
        <authorList>
            <person name="Kim H.S."/>
            <person name="Lohmar J.M."/>
            <person name="Busman M."/>
            <person name="Brown D.W."/>
            <person name="Naumann T.A."/>
            <person name="Divon H.H."/>
            <person name="Lysoe E."/>
            <person name="Uhlig S."/>
            <person name="Proctor R.H."/>
        </authorList>
    </citation>
    <scope>NUCLEOTIDE SEQUENCE</scope>
    <source>
        <strain evidence="5">NRRL 20472</strain>
    </source>
</reference>
<evidence type="ECO:0000259" key="3">
    <source>
        <dbReference type="Pfam" id="PF22939"/>
    </source>
</evidence>
<dbReference type="AlphaFoldDB" id="A0A8H4X149"/>
<dbReference type="InterPro" id="IPR056884">
    <property type="entry name" value="NPHP3-like_N"/>
</dbReference>
<feature type="domain" description="Nephrocystin 3-like N-terminal" evidence="4">
    <location>
        <begin position="195"/>
        <end position="344"/>
    </location>
</feature>
<keyword evidence="1" id="KW-0677">Repeat</keyword>
<feature type="repeat" description="ANK" evidence="2">
    <location>
        <begin position="744"/>
        <end position="773"/>
    </location>
</feature>
<evidence type="ECO:0000313" key="5">
    <source>
        <dbReference type="EMBL" id="KAF4957091.1"/>
    </source>
</evidence>
<dbReference type="InterPro" id="IPR054471">
    <property type="entry name" value="GPIID_WHD"/>
</dbReference>
<keyword evidence="6" id="KW-1185">Reference proteome</keyword>
<name>A0A8H4X149_9HYPO</name>
<feature type="domain" description="GPI inositol-deacylase winged helix" evidence="3">
    <location>
        <begin position="461"/>
        <end position="534"/>
    </location>
</feature>
<gene>
    <name evidence="5" type="ORF">FSARC_11400</name>
</gene>
<dbReference type="Pfam" id="PF22939">
    <property type="entry name" value="WHD_GPIID"/>
    <property type="match status" value="1"/>
</dbReference>
<dbReference type="Proteomes" id="UP000622797">
    <property type="component" value="Unassembled WGS sequence"/>
</dbReference>
<feature type="repeat" description="ANK" evidence="2">
    <location>
        <begin position="774"/>
        <end position="806"/>
    </location>
</feature>
<dbReference type="PANTHER" id="PTHR10039">
    <property type="entry name" value="AMELOGENIN"/>
    <property type="match status" value="1"/>
</dbReference>
<dbReference type="Pfam" id="PF12796">
    <property type="entry name" value="Ank_2"/>
    <property type="match status" value="2"/>
</dbReference>
<dbReference type="Gene3D" id="1.25.40.20">
    <property type="entry name" value="Ankyrin repeat-containing domain"/>
    <property type="match status" value="2"/>
</dbReference>
<evidence type="ECO:0000256" key="2">
    <source>
        <dbReference type="PROSITE-ProRule" id="PRU00023"/>
    </source>
</evidence>
<evidence type="ECO:0008006" key="7">
    <source>
        <dbReference type="Google" id="ProtNLM"/>
    </source>
</evidence>
<reference evidence="5" key="2">
    <citation type="submission" date="2020-05" db="EMBL/GenBank/DDBJ databases">
        <authorList>
            <person name="Kim H.-S."/>
            <person name="Proctor R.H."/>
            <person name="Brown D.W."/>
        </authorList>
    </citation>
    <scope>NUCLEOTIDE SEQUENCE</scope>
    <source>
        <strain evidence="5">NRRL 20472</strain>
    </source>
</reference>